<keyword evidence="6" id="KW-1185">Reference proteome</keyword>
<keyword evidence="1" id="KW-0805">Transcription regulation</keyword>
<dbReference type="Proteomes" id="UP001597187">
    <property type="component" value="Unassembled WGS sequence"/>
</dbReference>
<dbReference type="InterPro" id="IPR056433">
    <property type="entry name" value="DmsR-like_N"/>
</dbReference>
<accession>A0ABD6AZB6</accession>
<sequence length="211" mass="22592">MTAGVHVEVVVDGVETCPVSAISTECEVESIHTTPRAVGGGVVGELTVEDGPSGELEDHGTDVVFADGEREIHRFVTEEADCPCGHIPDHGCPVRTVSADDGSLCLSFVAPSVQTVRDVVADLESCTGTVRLRRLTRSSADGTDELLFIERDAFTDRQYEALATAHEMGYFDTPRRVDSTDVADQLGISGATFSEHLAVAQRKLFDQLLTA</sequence>
<dbReference type="EMBL" id="JBHUDC010000007">
    <property type="protein sequence ID" value="MFD1514184.1"/>
    <property type="molecule type" value="Genomic_DNA"/>
</dbReference>
<dbReference type="Pfam" id="PF04967">
    <property type="entry name" value="HTH_10"/>
    <property type="match status" value="1"/>
</dbReference>
<reference evidence="5 6" key="1">
    <citation type="journal article" date="2019" name="Int. J. Syst. Evol. Microbiol.">
        <title>The Global Catalogue of Microorganisms (GCM) 10K type strain sequencing project: providing services to taxonomists for standard genome sequencing and annotation.</title>
        <authorList>
            <consortium name="The Broad Institute Genomics Platform"/>
            <consortium name="The Broad Institute Genome Sequencing Center for Infectious Disease"/>
            <person name="Wu L."/>
            <person name="Ma J."/>
        </authorList>
    </citation>
    <scope>NUCLEOTIDE SEQUENCE [LARGE SCALE GENOMIC DNA]</scope>
    <source>
        <strain evidence="5 6">CGMCC 1.12563</strain>
    </source>
</reference>
<protein>
    <submittedName>
        <fullName evidence="5">Helix-turn-helix domain-containing protein</fullName>
    </submittedName>
</protein>
<evidence type="ECO:0000256" key="1">
    <source>
        <dbReference type="ARBA" id="ARBA00023015"/>
    </source>
</evidence>
<organism evidence="5 6">
    <name type="scientific">Halomarina rubra</name>
    <dbReference type="NCBI Taxonomy" id="2071873"/>
    <lineage>
        <taxon>Archaea</taxon>
        <taxon>Methanobacteriati</taxon>
        <taxon>Methanobacteriota</taxon>
        <taxon>Stenosarchaea group</taxon>
        <taxon>Halobacteria</taxon>
        <taxon>Halobacteriales</taxon>
        <taxon>Natronomonadaceae</taxon>
        <taxon>Halomarina</taxon>
    </lineage>
</organism>
<name>A0ABD6AZB6_9EURY</name>
<keyword evidence="2" id="KW-0804">Transcription</keyword>
<evidence type="ECO:0000259" key="4">
    <source>
        <dbReference type="Pfam" id="PF24277"/>
    </source>
</evidence>
<proteinExistence type="predicted"/>
<evidence type="ECO:0000313" key="5">
    <source>
        <dbReference type="EMBL" id="MFD1514184.1"/>
    </source>
</evidence>
<feature type="domain" description="DmsR-like N-terminal" evidence="4">
    <location>
        <begin position="1"/>
        <end position="138"/>
    </location>
</feature>
<gene>
    <name evidence="5" type="ORF">ACFSBT_12950</name>
</gene>
<dbReference type="InterPro" id="IPR007050">
    <property type="entry name" value="HTH_bacterioopsin"/>
</dbReference>
<comment type="caution">
    <text evidence="5">The sequence shown here is derived from an EMBL/GenBank/DDBJ whole genome shotgun (WGS) entry which is preliminary data.</text>
</comment>
<evidence type="ECO:0000259" key="3">
    <source>
        <dbReference type="Pfam" id="PF04967"/>
    </source>
</evidence>
<evidence type="ECO:0000256" key="2">
    <source>
        <dbReference type="ARBA" id="ARBA00023163"/>
    </source>
</evidence>
<dbReference type="AlphaFoldDB" id="A0ABD6AZB6"/>
<dbReference type="Pfam" id="PF24277">
    <property type="entry name" value="DmsR_N"/>
    <property type="match status" value="1"/>
</dbReference>
<evidence type="ECO:0000313" key="6">
    <source>
        <dbReference type="Proteomes" id="UP001597187"/>
    </source>
</evidence>
<dbReference type="PANTHER" id="PTHR34236">
    <property type="entry name" value="DIMETHYL SULFOXIDE REDUCTASE TRANSCRIPTIONAL ACTIVATOR"/>
    <property type="match status" value="1"/>
</dbReference>
<dbReference type="PANTHER" id="PTHR34236:SF1">
    <property type="entry name" value="DIMETHYL SULFOXIDE REDUCTASE TRANSCRIPTIONAL ACTIVATOR"/>
    <property type="match status" value="1"/>
</dbReference>
<dbReference type="RefSeq" id="WP_250874156.1">
    <property type="nucleotide sequence ID" value="NZ_JALXFV010000007.1"/>
</dbReference>
<feature type="domain" description="HTH bat-type" evidence="3">
    <location>
        <begin position="154"/>
        <end position="205"/>
    </location>
</feature>